<keyword evidence="8 11" id="KW-0456">Lyase</keyword>
<keyword evidence="12" id="KW-1133">Transmembrane helix</keyword>
<keyword evidence="5 11" id="KW-0472">Membrane</keyword>
<proteinExistence type="inferred from homology"/>
<keyword evidence="14" id="KW-1185">Reference proteome</keyword>
<comment type="caution">
    <text evidence="13">The sequence shown here is derived from an EMBL/GenBank/DDBJ whole genome shotgun (WGS) entry which is preliminary data.</text>
</comment>
<dbReference type="InterPro" id="IPR003817">
    <property type="entry name" value="PS_Dcarbxylase"/>
</dbReference>
<dbReference type="Proteomes" id="UP000195137">
    <property type="component" value="Unassembled WGS sequence"/>
</dbReference>
<dbReference type="NCBIfam" id="NF003685">
    <property type="entry name" value="PRK05305.2-5"/>
    <property type="match status" value="1"/>
</dbReference>
<dbReference type="GO" id="GO:0004609">
    <property type="term" value="F:phosphatidylserine decarboxylase activity"/>
    <property type="evidence" value="ECO:0007669"/>
    <property type="project" value="InterPro"/>
</dbReference>
<evidence type="ECO:0000256" key="8">
    <source>
        <dbReference type="ARBA" id="ARBA00023239"/>
    </source>
</evidence>
<comment type="catalytic activity">
    <reaction evidence="11">
        <text>archaetidylserine + H(+) = archaetidylethanolamine + CO2</text>
        <dbReference type="Rhea" id="RHEA:51488"/>
        <dbReference type="ChEBI" id="CHEBI:15378"/>
        <dbReference type="ChEBI" id="CHEBI:16526"/>
        <dbReference type="ChEBI" id="CHEBI:71517"/>
        <dbReference type="ChEBI" id="CHEBI:134176"/>
    </reaction>
</comment>
<evidence type="ECO:0000256" key="11">
    <source>
        <dbReference type="HAMAP-Rule" id="MF_00664"/>
    </source>
</evidence>
<dbReference type="GO" id="GO:0008654">
    <property type="term" value="P:phospholipid biosynthetic process"/>
    <property type="evidence" value="ECO:0007669"/>
    <property type="project" value="UniProtKB-UniRule"/>
</dbReference>
<evidence type="ECO:0000256" key="5">
    <source>
        <dbReference type="ARBA" id="ARBA00023136"/>
    </source>
</evidence>
<keyword evidence="4 11" id="KW-0443">Lipid metabolism</keyword>
<protein>
    <recommendedName>
        <fullName evidence="11">Putative archaetidylserine decarboxylase proenzyme</fullName>
        <ecNumber evidence="11">4.1.1.-</ecNumber>
    </recommendedName>
    <component>
        <recommendedName>
            <fullName evidence="11">Archaetidylserine decarboxylase alpha chain</fullName>
        </recommendedName>
    </component>
    <component>
        <recommendedName>
            <fullName evidence="11">Archaetidylserine decarboxylase beta chain</fullName>
        </recommendedName>
    </component>
</protein>
<dbReference type="HAMAP" id="MF_00664">
    <property type="entry name" value="PS_decarb_PSD_A"/>
    <property type="match status" value="1"/>
</dbReference>
<evidence type="ECO:0000313" key="14">
    <source>
        <dbReference type="Proteomes" id="UP000195137"/>
    </source>
</evidence>
<dbReference type="AlphaFoldDB" id="A0A1Y3GI88"/>
<feature type="chain" id="PRO_5023424676" description="Archaetidylserine decarboxylase alpha chain" evidence="11">
    <location>
        <begin position="167"/>
        <end position="203"/>
    </location>
</feature>
<dbReference type="InterPro" id="IPR033175">
    <property type="entry name" value="PSD-A"/>
</dbReference>
<comment type="similarity">
    <text evidence="11">Belongs to the phosphatidylserine decarboxylase family. PSD-A subfamily.</text>
</comment>
<comment type="subunit">
    <text evidence="11">Heterodimer of a large membrane-associated beta subunit and a small pyruvoyl-containing alpha subunit.</text>
</comment>
<dbReference type="EMBL" id="MRZU01000003">
    <property type="protein sequence ID" value="OUJ19155.1"/>
    <property type="molecule type" value="Genomic_DNA"/>
</dbReference>
<accession>A0A1Y3GI88</accession>
<keyword evidence="6 11" id="KW-0865">Zymogen</keyword>
<feature type="modified residue" description="Pyruvic acid (Ser); by autocatalysis" evidence="11">
    <location>
        <position position="167"/>
    </location>
</feature>
<evidence type="ECO:0000256" key="6">
    <source>
        <dbReference type="ARBA" id="ARBA00023145"/>
    </source>
</evidence>
<dbReference type="PANTHER" id="PTHR35809">
    <property type="entry name" value="ARCHAETIDYLSERINE DECARBOXYLASE PROENZYME-RELATED"/>
    <property type="match status" value="1"/>
</dbReference>
<keyword evidence="12" id="KW-0812">Transmembrane</keyword>
<dbReference type="Pfam" id="PF02666">
    <property type="entry name" value="PS_Dcarbxylase"/>
    <property type="match status" value="1"/>
</dbReference>
<keyword evidence="1 11" id="KW-1003">Cell membrane</keyword>
<name>A0A1Y3GI88_9EURY</name>
<keyword evidence="3 11" id="KW-0210">Decarboxylase</keyword>
<feature type="chain" id="PRO_5023424677" description="Archaetidylserine decarboxylase beta chain" evidence="11">
    <location>
        <begin position="1"/>
        <end position="166"/>
    </location>
</feature>
<keyword evidence="7 11" id="KW-0594">Phospholipid biosynthesis</keyword>
<evidence type="ECO:0000256" key="9">
    <source>
        <dbReference type="ARBA" id="ARBA00023264"/>
    </source>
</evidence>
<evidence type="ECO:0000256" key="2">
    <source>
        <dbReference type="ARBA" id="ARBA00022516"/>
    </source>
</evidence>
<comment type="PTM">
    <text evidence="11">Is synthesized initially as an inactive proenzyme. Formation of the active enzyme involves a self-maturation process in which the active site pyruvoyl group is generated from an internal serine residue via an autocatalytic post-translational modification. Two non-identical subunits are generated from the proenzyme in this reaction, and the pyruvate is formed at the N-terminus of the alpha chain, which is derived from the carboxyl end of the proenzyme. The post-translation cleavage follows an unusual pathway, termed non-hydrolytic serinolysis, in which the side chain hydroxyl group of the serine supplies its oxygen atom to form the C-terminus of the beta chain, while the remainder of the serine residue undergoes an oxidative deamination to produce ammonia and the pyruvoyl prosthetic group on the alpha chain.</text>
</comment>
<keyword evidence="9 11" id="KW-1208">Phospholipid metabolism</keyword>
<keyword evidence="10 11" id="KW-0670">Pyruvate</keyword>
<evidence type="ECO:0000256" key="3">
    <source>
        <dbReference type="ARBA" id="ARBA00022793"/>
    </source>
</evidence>
<feature type="transmembrane region" description="Helical" evidence="12">
    <location>
        <begin position="20"/>
        <end position="44"/>
    </location>
</feature>
<gene>
    <name evidence="11" type="primary">asd</name>
    <name evidence="13" type="ORF">AMET1_0808</name>
</gene>
<dbReference type="RefSeq" id="WP_086637190.1">
    <property type="nucleotide sequence ID" value="NZ_MRZU01000003.1"/>
</dbReference>
<dbReference type="EC" id="4.1.1.-" evidence="11"/>
<dbReference type="PANTHER" id="PTHR35809:SF1">
    <property type="entry name" value="ARCHAETIDYLSERINE DECARBOXYLASE PROENZYME-RELATED"/>
    <property type="match status" value="1"/>
</dbReference>
<evidence type="ECO:0000313" key="13">
    <source>
        <dbReference type="EMBL" id="OUJ19155.1"/>
    </source>
</evidence>
<evidence type="ECO:0000256" key="10">
    <source>
        <dbReference type="ARBA" id="ARBA00023317"/>
    </source>
</evidence>
<comment type="subcellular location">
    <subcellularLocation>
        <location evidence="11">Cell membrane</location>
        <topology evidence="11">Peripheral membrane protein</topology>
    </subcellularLocation>
</comment>
<organism evidence="13 14">
    <name type="scientific">Methanonatronarchaeum thermophilum</name>
    <dbReference type="NCBI Taxonomy" id="1927129"/>
    <lineage>
        <taxon>Archaea</taxon>
        <taxon>Methanobacteriati</taxon>
        <taxon>Methanobacteriota</taxon>
        <taxon>Methanonatronarchaeia</taxon>
        <taxon>Methanonatronarchaeales</taxon>
        <taxon>Methanonatronarchaeaceae</taxon>
        <taxon>Methanonatronarchaeum</taxon>
    </lineage>
</organism>
<reference evidence="13 14" key="1">
    <citation type="submission" date="2016-12" db="EMBL/GenBank/DDBJ databases">
        <title>Discovery of methanogenic haloarchaea.</title>
        <authorList>
            <person name="Sorokin D.Y."/>
            <person name="Makarova K.S."/>
            <person name="Abbas B."/>
            <person name="Ferrer M."/>
            <person name="Golyshin P.N."/>
        </authorList>
    </citation>
    <scope>NUCLEOTIDE SEQUENCE [LARGE SCALE GENOMIC DNA]</scope>
    <source>
        <strain evidence="13">AMET1</strain>
    </source>
</reference>
<evidence type="ECO:0000256" key="7">
    <source>
        <dbReference type="ARBA" id="ARBA00023209"/>
    </source>
</evidence>
<evidence type="ECO:0000256" key="1">
    <source>
        <dbReference type="ARBA" id="ARBA00022475"/>
    </source>
</evidence>
<evidence type="ECO:0000256" key="12">
    <source>
        <dbReference type="SAM" id="Phobius"/>
    </source>
</evidence>
<dbReference type="GO" id="GO:0005886">
    <property type="term" value="C:plasma membrane"/>
    <property type="evidence" value="ECO:0007669"/>
    <property type="project" value="UniProtKB-SubCell"/>
</dbReference>
<sequence>MKVASEGLKISGVLFGLSIVFFYLRYLVLGSVFLFFALAVLFFFRDPDREINGEGVVSPADGKVLDVKTVGGRPVVCIFLSLLDVHVNRVPLSGEVVDVEHHPGRYIPAFKKESENNERNEVFLSTDWGEFKVVQIAGFSARRIRCYINPGEVVDRGSRFGLIAFSSRVDLYFPEEFDLDCIGVDEGDRLVAGVTKVADLPED</sequence>
<feature type="active site" description="Schiff-base intermediate with substrate; via pyruvic acid" evidence="11">
    <location>
        <position position="167"/>
    </location>
</feature>
<dbReference type="OrthoDB" id="50255at2157"/>
<keyword evidence="2 11" id="KW-0444">Lipid biosynthesis</keyword>
<evidence type="ECO:0000256" key="4">
    <source>
        <dbReference type="ARBA" id="ARBA00023098"/>
    </source>
</evidence>
<comment type="function">
    <text evidence="11">Catalyzes the formation of archaetidylethanolamine (PtdEtn) from archaetidylserine (PtdSer).</text>
</comment>
<comment type="cofactor">
    <cofactor evidence="11">
        <name>pyruvate</name>
        <dbReference type="ChEBI" id="CHEBI:15361"/>
    </cofactor>
    <text evidence="11">Binds 1 pyruvoyl group covalently per subunit.</text>
</comment>
<comment type="caution">
    <text evidence="11">Lacks conserved residue(s) required for the propagation of feature annotation.</text>
</comment>